<dbReference type="PANTHER" id="PTHR43047">
    <property type="entry name" value="TWO-COMPONENT HISTIDINE PROTEIN KINASE"/>
    <property type="match status" value="1"/>
</dbReference>
<dbReference type="InterPro" id="IPR005467">
    <property type="entry name" value="His_kinase_dom"/>
</dbReference>
<dbReference type="NCBIfam" id="TIGR00229">
    <property type="entry name" value="sensory_box"/>
    <property type="match status" value="1"/>
</dbReference>
<dbReference type="Gene3D" id="3.30.450.20">
    <property type="entry name" value="PAS domain"/>
    <property type="match status" value="4"/>
</dbReference>
<dbReference type="EMBL" id="CP036426">
    <property type="protein sequence ID" value="QDV38997.1"/>
    <property type="molecule type" value="Genomic_DNA"/>
</dbReference>
<dbReference type="PROSITE" id="PS50110">
    <property type="entry name" value="RESPONSE_REGULATORY"/>
    <property type="match status" value="1"/>
</dbReference>
<keyword evidence="13" id="KW-1185">Reference proteome</keyword>
<feature type="domain" description="Histidine kinase" evidence="8">
    <location>
        <begin position="538"/>
        <end position="756"/>
    </location>
</feature>
<feature type="domain" description="PAS" evidence="10">
    <location>
        <begin position="398"/>
        <end position="470"/>
    </location>
</feature>
<dbReference type="PRINTS" id="PR00344">
    <property type="entry name" value="BCTRLSENSOR"/>
</dbReference>
<feature type="domain" description="PAS" evidence="10">
    <location>
        <begin position="170"/>
        <end position="219"/>
    </location>
</feature>
<dbReference type="InterPro" id="IPR036890">
    <property type="entry name" value="HATPase_C_sf"/>
</dbReference>
<dbReference type="GO" id="GO:0000155">
    <property type="term" value="F:phosphorelay sensor kinase activity"/>
    <property type="evidence" value="ECO:0007669"/>
    <property type="project" value="InterPro"/>
</dbReference>
<dbReference type="Pfam" id="PF08448">
    <property type="entry name" value="PAS_4"/>
    <property type="match status" value="1"/>
</dbReference>
<evidence type="ECO:0000259" key="9">
    <source>
        <dbReference type="PROSITE" id="PS50110"/>
    </source>
</evidence>
<dbReference type="SMART" id="SM00448">
    <property type="entry name" value="REC"/>
    <property type="match status" value="1"/>
</dbReference>
<dbReference type="GO" id="GO:0009927">
    <property type="term" value="F:histidine phosphotransfer kinase activity"/>
    <property type="evidence" value="ECO:0007669"/>
    <property type="project" value="TreeGrafter"/>
</dbReference>
<dbReference type="PROSITE" id="PS50109">
    <property type="entry name" value="HIS_KIN"/>
    <property type="match status" value="1"/>
</dbReference>
<dbReference type="KEGG" id="tpla:ElP_69580"/>
<evidence type="ECO:0000259" key="8">
    <source>
        <dbReference type="PROSITE" id="PS50109"/>
    </source>
</evidence>
<dbReference type="InterPro" id="IPR013656">
    <property type="entry name" value="PAS_4"/>
</dbReference>
<evidence type="ECO:0000256" key="4">
    <source>
        <dbReference type="ARBA" id="ARBA00022679"/>
    </source>
</evidence>
<organism evidence="12 13">
    <name type="scientific">Tautonia plasticadhaerens</name>
    <dbReference type="NCBI Taxonomy" id="2527974"/>
    <lineage>
        <taxon>Bacteria</taxon>
        <taxon>Pseudomonadati</taxon>
        <taxon>Planctomycetota</taxon>
        <taxon>Planctomycetia</taxon>
        <taxon>Isosphaerales</taxon>
        <taxon>Isosphaeraceae</taxon>
        <taxon>Tautonia</taxon>
    </lineage>
</organism>
<evidence type="ECO:0000256" key="1">
    <source>
        <dbReference type="ARBA" id="ARBA00000085"/>
    </source>
</evidence>
<keyword evidence="5" id="KW-0418">Kinase</keyword>
<accession>A0A518HDR4</accession>
<reference evidence="12 13" key="1">
    <citation type="submission" date="2019-02" db="EMBL/GenBank/DDBJ databases">
        <title>Deep-cultivation of Planctomycetes and their phenomic and genomic characterization uncovers novel biology.</title>
        <authorList>
            <person name="Wiegand S."/>
            <person name="Jogler M."/>
            <person name="Boedeker C."/>
            <person name="Pinto D."/>
            <person name="Vollmers J."/>
            <person name="Rivas-Marin E."/>
            <person name="Kohn T."/>
            <person name="Peeters S.H."/>
            <person name="Heuer A."/>
            <person name="Rast P."/>
            <person name="Oberbeckmann S."/>
            <person name="Bunk B."/>
            <person name="Jeske O."/>
            <person name="Meyerdierks A."/>
            <person name="Storesund J.E."/>
            <person name="Kallscheuer N."/>
            <person name="Luecker S."/>
            <person name="Lage O.M."/>
            <person name="Pohl T."/>
            <person name="Merkel B.J."/>
            <person name="Hornburger P."/>
            <person name="Mueller R.-W."/>
            <person name="Bruemmer F."/>
            <person name="Labrenz M."/>
            <person name="Spormann A.M."/>
            <person name="Op den Camp H."/>
            <person name="Overmann J."/>
            <person name="Amann R."/>
            <person name="Jetten M.S.M."/>
            <person name="Mascher T."/>
            <person name="Medema M.H."/>
            <person name="Devos D.P."/>
            <person name="Kaster A.-K."/>
            <person name="Ovreas L."/>
            <person name="Rohde M."/>
            <person name="Galperin M.Y."/>
            <person name="Jogler C."/>
        </authorList>
    </citation>
    <scope>NUCLEOTIDE SEQUENCE [LARGE SCALE GENOMIC DNA]</scope>
    <source>
        <strain evidence="12 13">ElP</strain>
    </source>
</reference>
<dbReference type="Proteomes" id="UP000317835">
    <property type="component" value="Chromosome"/>
</dbReference>
<feature type="domain" description="Response regulatory" evidence="9">
    <location>
        <begin position="783"/>
        <end position="900"/>
    </location>
</feature>
<dbReference type="InterPro" id="IPR001789">
    <property type="entry name" value="Sig_transdc_resp-reg_receiver"/>
</dbReference>
<gene>
    <name evidence="12" type="primary">phoR_2</name>
    <name evidence="12" type="ORF">ElP_69580</name>
</gene>
<keyword evidence="3 6" id="KW-0597">Phosphoprotein</keyword>
<name>A0A518HDR4_9BACT</name>
<dbReference type="SMART" id="SM00387">
    <property type="entry name" value="HATPase_c"/>
    <property type="match status" value="1"/>
</dbReference>
<dbReference type="Pfam" id="PF00072">
    <property type="entry name" value="Response_reg"/>
    <property type="match status" value="1"/>
</dbReference>
<dbReference type="Pfam" id="PF02518">
    <property type="entry name" value="HATPase_c"/>
    <property type="match status" value="1"/>
</dbReference>
<dbReference type="InterPro" id="IPR036097">
    <property type="entry name" value="HisK_dim/P_sf"/>
</dbReference>
<dbReference type="InterPro" id="IPR003594">
    <property type="entry name" value="HATPase_dom"/>
</dbReference>
<evidence type="ECO:0000313" key="12">
    <source>
        <dbReference type="EMBL" id="QDV38997.1"/>
    </source>
</evidence>
<dbReference type="PROSITE" id="PS50112">
    <property type="entry name" value="PAS"/>
    <property type="match status" value="2"/>
</dbReference>
<dbReference type="InterPro" id="IPR004358">
    <property type="entry name" value="Sig_transdc_His_kin-like_C"/>
</dbReference>
<proteinExistence type="predicted"/>
<dbReference type="SUPFAM" id="SSF47384">
    <property type="entry name" value="Homodimeric domain of signal transducing histidine kinase"/>
    <property type="match status" value="1"/>
</dbReference>
<evidence type="ECO:0000256" key="3">
    <source>
        <dbReference type="ARBA" id="ARBA00022553"/>
    </source>
</evidence>
<feature type="domain" description="PAC" evidence="11">
    <location>
        <begin position="475"/>
        <end position="527"/>
    </location>
</feature>
<dbReference type="InterPro" id="IPR035965">
    <property type="entry name" value="PAS-like_dom_sf"/>
</dbReference>
<evidence type="ECO:0000256" key="2">
    <source>
        <dbReference type="ARBA" id="ARBA00012438"/>
    </source>
</evidence>
<evidence type="ECO:0000256" key="6">
    <source>
        <dbReference type="PROSITE-ProRule" id="PRU00169"/>
    </source>
</evidence>
<dbReference type="InterPro" id="IPR011006">
    <property type="entry name" value="CheY-like_superfamily"/>
</dbReference>
<evidence type="ECO:0000259" key="10">
    <source>
        <dbReference type="PROSITE" id="PS50112"/>
    </source>
</evidence>
<dbReference type="CDD" id="cd00130">
    <property type="entry name" value="PAS"/>
    <property type="match status" value="4"/>
</dbReference>
<dbReference type="InterPro" id="IPR013655">
    <property type="entry name" value="PAS_fold_3"/>
</dbReference>
<dbReference type="InterPro" id="IPR003661">
    <property type="entry name" value="HisK_dim/P_dom"/>
</dbReference>
<dbReference type="GO" id="GO:0005886">
    <property type="term" value="C:plasma membrane"/>
    <property type="evidence" value="ECO:0007669"/>
    <property type="project" value="TreeGrafter"/>
</dbReference>
<keyword evidence="4 12" id="KW-0808">Transferase</keyword>
<dbReference type="SMART" id="SM00388">
    <property type="entry name" value="HisKA"/>
    <property type="match status" value="1"/>
</dbReference>
<dbReference type="Gene3D" id="3.40.50.2300">
    <property type="match status" value="1"/>
</dbReference>
<dbReference type="SUPFAM" id="SSF55874">
    <property type="entry name" value="ATPase domain of HSP90 chaperone/DNA topoisomerase II/histidine kinase"/>
    <property type="match status" value="1"/>
</dbReference>
<evidence type="ECO:0000313" key="13">
    <source>
        <dbReference type="Proteomes" id="UP000317835"/>
    </source>
</evidence>
<dbReference type="PROSITE" id="PS50113">
    <property type="entry name" value="PAC"/>
    <property type="match status" value="1"/>
</dbReference>
<dbReference type="SUPFAM" id="SSF55785">
    <property type="entry name" value="PYP-like sensor domain (PAS domain)"/>
    <property type="match status" value="4"/>
</dbReference>
<dbReference type="CDD" id="cd17580">
    <property type="entry name" value="REC_2_DhkD-like"/>
    <property type="match status" value="1"/>
</dbReference>
<protein>
    <recommendedName>
        <fullName evidence="2">histidine kinase</fullName>
        <ecNumber evidence="2">2.7.13.3</ecNumber>
    </recommendedName>
</protein>
<feature type="region of interest" description="Disordered" evidence="7">
    <location>
        <begin position="1"/>
        <end position="25"/>
    </location>
</feature>
<dbReference type="InterPro" id="IPR000700">
    <property type="entry name" value="PAS-assoc_C"/>
</dbReference>
<comment type="catalytic activity">
    <reaction evidence="1">
        <text>ATP + protein L-histidine = ADP + protein N-phospho-L-histidine.</text>
        <dbReference type="EC" id="2.7.13.3"/>
    </reaction>
</comment>
<dbReference type="SMART" id="SM00091">
    <property type="entry name" value="PAS"/>
    <property type="match status" value="4"/>
</dbReference>
<dbReference type="PANTHER" id="PTHR43047:SF72">
    <property type="entry name" value="OSMOSENSING HISTIDINE PROTEIN KINASE SLN1"/>
    <property type="match status" value="1"/>
</dbReference>
<dbReference type="InterPro" id="IPR001610">
    <property type="entry name" value="PAC"/>
</dbReference>
<sequence>MNTPHGQSGALVAPGASGWPGAPDHLPGLGWTAGPDGTVRAVAGRWLDWTGMEPGRAAGDGWLDALHPGDAGRVREQWRSSVASGSTFAARFRVGPGRDGAIRWLVARAEPSLDPGGRAVGWSGLAVAEPDRDVRDVVGDGDGDDGPSPRVSAVGEDFAIFWIASKRDYRLTSVSPSCERLLGRPVAELAGGSRSWADLAHPDDRPRVLDAYARRESGEEAAVEFRLMRPDGSEARVRDRVLPGMTGSMGDPARVFGVLEDVGGTEAADASPAGAGAEGGAEARLAELVEGLGDLFLVVDGAWRCTAANAQALGMCDPGGVGVIGRPLWEVVPELVGSEGQERLRSALAGHRAVEFEQFLGRPGLWFEFRGYPVADGLALIGRDVTEAKANRLALLEVEERYRLAAEAVVGLIYDWRVDSGLVHRSPGLLAILGIPVEEAEPTNTWWRDRIHPDDLPRLDEELARMMADPLRAHYSFEYRVRHRDGRYVDVWDKGFCLRDGRGKVVRVVGNSIDISERRHAEEALREADRMKDEFLGMLAHELRNPLSPILSAAQALRAGADDPGGELRAIIERQARHMARLVDDLLDVSRISHGKILVEPVPLDAVELVRQTLGNFGDLLRDSGLNLRAELPEGPVAVLADPTRLAQCVGNLLHNAAKFTEPGGTVSVSVSPGAEEREARITVRDTGIGIAPEVLPTLFRAYSQADRSHSRNRGGLGLGLALVKNLVEMQGGRVEVLSEGEGRGSTFTLRLPLRVDLAGRLDSLASGEHAILDHAPASRALRLLVVDDRPDMAHILSRMLRSEGHQVAVAGDAEEALEQARRLRPEVVISDIGLPGAVDGYGLAEALRADPETASALLIAVTGYARADDRAKAFRCGYDEHLTKPLDFAALCDRLAQVSPRPSPPGRRG</sequence>
<evidence type="ECO:0000256" key="7">
    <source>
        <dbReference type="SAM" id="MobiDB-lite"/>
    </source>
</evidence>
<dbReference type="SUPFAM" id="SSF52172">
    <property type="entry name" value="CheY-like"/>
    <property type="match status" value="1"/>
</dbReference>
<dbReference type="Pfam" id="PF08447">
    <property type="entry name" value="PAS_3"/>
    <property type="match status" value="3"/>
</dbReference>
<dbReference type="Pfam" id="PF00512">
    <property type="entry name" value="HisKA"/>
    <property type="match status" value="1"/>
</dbReference>
<evidence type="ECO:0000259" key="11">
    <source>
        <dbReference type="PROSITE" id="PS50113"/>
    </source>
</evidence>
<dbReference type="EC" id="2.7.13.3" evidence="2"/>
<dbReference type="FunFam" id="3.30.565.10:FF:000006">
    <property type="entry name" value="Sensor histidine kinase WalK"/>
    <property type="match status" value="1"/>
</dbReference>
<dbReference type="RefSeq" id="WP_197446587.1">
    <property type="nucleotide sequence ID" value="NZ_CP036426.1"/>
</dbReference>
<dbReference type="SMART" id="SM00086">
    <property type="entry name" value="PAC"/>
    <property type="match status" value="2"/>
</dbReference>
<dbReference type="InterPro" id="IPR000014">
    <property type="entry name" value="PAS"/>
</dbReference>
<dbReference type="AlphaFoldDB" id="A0A518HDR4"/>
<dbReference type="Gene3D" id="1.10.287.130">
    <property type="match status" value="1"/>
</dbReference>
<dbReference type="Gene3D" id="3.30.565.10">
    <property type="entry name" value="Histidine kinase-like ATPase, C-terminal domain"/>
    <property type="match status" value="1"/>
</dbReference>
<feature type="modified residue" description="4-aspartylphosphate" evidence="6">
    <location>
        <position position="832"/>
    </location>
</feature>
<evidence type="ECO:0000256" key="5">
    <source>
        <dbReference type="ARBA" id="ARBA00022777"/>
    </source>
</evidence>
<dbReference type="CDD" id="cd00082">
    <property type="entry name" value="HisKA"/>
    <property type="match status" value="1"/>
</dbReference>